<evidence type="ECO:0000313" key="3">
    <source>
        <dbReference type="EMBL" id="NYJ35711.1"/>
    </source>
</evidence>
<dbReference type="SUPFAM" id="SSF53474">
    <property type="entry name" value="alpha/beta-Hydrolases"/>
    <property type="match status" value="1"/>
</dbReference>
<proteinExistence type="predicted"/>
<dbReference type="InterPro" id="IPR051340">
    <property type="entry name" value="Haloalkane_dehalogenase"/>
</dbReference>
<dbReference type="PANTHER" id="PTHR42977">
    <property type="entry name" value="HYDROLASE-RELATED"/>
    <property type="match status" value="1"/>
</dbReference>
<dbReference type="Pfam" id="PF00561">
    <property type="entry name" value="Abhydrolase_1"/>
    <property type="match status" value="1"/>
</dbReference>
<evidence type="ECO:0000313" key="4">
    <source>
        <dbReference type="Proteomes" id="UP000572051"/>
    </source>
</evidence>
<dbReference type="InterPro" id="IPR029058">
    <property type="entry name" value="AB_hydrolase_fold"/>
</dbReference>
<keyword evidence="1" id="KW-0378">Hydrolase</keyword>
<evidence type="ECO:0000259" key="2">
    <source>
        <dbReference type="Pfam" id="PF00561"/>
    </source>
</evidence>
<dbReference type="RefSeq" id="WP_179825051.1">
    <property type="nucleotide sequence ID" value="NZ_JACCFS010000001.1"/>
</dbReference>
<evidence type="ECO:0000256" key="1">
    <source>
        <dbReference type="ARBA" id="ARBA00022801"/>
    </source>
</evidence>
<dbReference type="AlphaFoldDB" id="A0A7Z0EP87"/>
<dbReference type="EMBL" id="JACCFS010000001">
    <property type="protein sequence ID" value="NYJ35711.1"/>
    <property type="molecule type" value="Genomic_DNA"/>
</dbReference>
<comment type="caution">
    <text evidence="3">The sequence shown here is derived from an EMBL/GenBank/DDBJ whole genome shotgun (WGS) entry which is preliminary data.</text>
</comment>
<dbReference type="InterPro" id="IPR000073">
    <property type="entry name" value="AB_hydrolase_1"/>
</dbReference>
<organism evidence="3 4">
    <name type="scientific">Nocardiopsis aegyptia</name>
    <dbReference type="NCBI Taxonomy" id="220378"/>
    <lineage>
        <taxon>Bacteria</taxon>
        <taxon>Bacillati</taxon>
        <taxon>Actinomycetota</taxon>
        <taxon>Actinomycetes</taxon>
        <taxon>Streptosporangiales</taxon>
        <taxon>Nocardiopsidaceae</taxon>
        <taxon>Nocardiopsis</taxon>
    </lineage>
</organism>
<keyword evidence="4" id="KW-1185">Reference proteome</keyword>
<name>A0A7Z0EP87_9ACTN</name>
<dbReference type="GO" id="GO:0004301">
    <property type="term" value="F:epoxide hydrolase activity"/>
    <property type="evidence" value="ECO:0007669"/>
    <property type="project" value="TreeGrafter"/>
</dbReference>
<dbReference type="Proteomes" id="UP000572051">
    <property type="component" value="Unassembled WGS sequence"/>
</dbReference>
<gene>
    <name evidence="3" type="ORF">HNR10_003592</name>
</gene>
<sequence length="310" mass="34183">MTPSYSRPDSAPDSAAPAVAVPARTVHRRIEVDGVDVFYRESVPDRADAPVLLLLHGFPSASHQFRRLIDALGSRHRLIAPDYPGFGHTGAPAGFDYTFDRLADVTEGFVRALGLTRFAVYMFDFGAPVGFRLALRHPEWIAGLVVQNGNAYAEGLSEAARAFTALTPDTPGAEKTIRDLFTPAATRAQYEGGTGDPALVAPEGWLLDQYFLDLPGRAEAQLSLAYDYRSNIAAYPDWQAWLREHRPPALITWGVGDPFFPEPGARAYLRDLPDAELHLLETGHFALEEKLPEIAPLVSDFLDRIDRTDR</sequence>
<dbReference type="PANTHER" id="PTHR42977:SF3">
    <property type="entry name" value="AB HYDROLASE-1 DOMAIN-CONTAINING PROTEIN"/>
    <property type="match status" value="1"/>
</dbReference>
<protein>
    <submittedName>
        <fullName evidence="3">Pimeloyl-ACP methyl ester carboxylesterase</fullName>
    </submittedName>
</protein>
<dbReference type="Gene3D" id="3.40.50.1820">
    <property type="entry name" value="alpha/beta hydrolase"/>
    <property type="match status" value="1"/>
</dbReference>
<accession>A0A7Z0EP87</accession>
<dbReference type="PRINTS" id="PR00111">
    <property type="entry name" value="ABHYDROLASE"/>
</dbReference>
<feature type="domain" description="AB hydrolase-1" evidence="2">
    <location>
        <begin position="50"/>
        <end position="290"/>
    </location>
</feature>
<reference evidence="3 4" key="1">
    <citation type="submission" date="2020-07" db="EMBL/GenBank/DDBJ databases">
        <title>Sequencing the genomes of 1000 actinobacteria strains.</title>
        <authorList>
            <person name="Klenk H.-P."/>
        </authorList>
    </citation>
    <scope>NUCLEOTIDE SEQUENCE [LARGE SCALE GENOMIC DNA]</scope>
    <source>
        <strain evidence="3 4">DSM 44442</strain>
    </source>
</reference>